<reference evidence="2 3" key="1">
    <citation type="journal article" date="2023" name="Arcadia Sci">
        <title>De novo assembly of a long-read Amblyomma americanum tick genome.</title>
        <authorList>
            <person name="Chou S."/>
            <person name="Poskanzer K.E."/>
            <person name="Rollins M."/>
            <person name="Thuy-Boun P.S."/>
        </authorList>
    </citation>
    <scope>NUCLEOTIDE SEQUENCE [LARGE SCALE GENOMIC DNA]</scope>
    <source>
        <strain evidence="2">F_SG_1</strain>
        <tissue evidence="2">Salivary glands</tissue>
    </source>
</reference>
<dbReference type="EMBL" id="JARKHS020003394">
    <property type="protein sequence ID" value="KAK8785573.1"/>
    <property type="molecule type" value="Genomic_DNA"/>
</dbReference>
<dbReference type="Proteomes" id="UP001321473">
    <property type="component" value="Unassembled WGS sequence"/>
</dbReference>
<organism evidence="2 3">
    <name type="scientific">Amblyomma americanum</name>
    <name type="common">Lone star tick</name>
    <dbReference type="NCBI Taxonomy" id="6943"/>
    <lineage>
        <taxon>Eukaryota</taxon>
        <taxon>Metazoa</taxon>
        <taxon>Ecdysozoa</taxon>
        <taxon>Arthropoda</taxon>
        <taxon>Chelicerata</taxon>
        <taxon>Arachnida</taxon>
        <taxon>Acari</taxon>
        <taxon>Parasitiformes</taxon>
        <taxon>Ixodida</taxon>
        <taxon>Ixodoidea</taxon>
        <taxon>Ixodidae</taxon>
        <taxon>Amblyomminae</taxon>
        <taxon>Amblyomma</taxon>
    </lineage>
</organism>
<comment type="caution">
    <text evidence="2">The sequence shown here is derived from an EMBL/GenBank/DDBJ whole genome shotgun (WGS) entry which is preliminary data.</text>
</comment>
<evidence type="ECO:0000313" key="2">
    <source>
        <dbReference type="EMBL" id="KAK8785573.1"/>
    </source>
</evidence>
<protein>
    <recommendedName>
        <fullName evidence="1">Alpha-N-acetylglucosaminidase C-terminal domain-containing protein</fullName>
    </recommendedName>
</protein>
<evidence type="ECO:0000313" key="3">
    <source>
        <dbReference type="Proteomes" id="UP001321473"/>
    </source>
</evidence>
<proteinExistence type="predicted"/>
<keyword evidence="3" id="KW-1185">Reference proteome</keyword>
<dbReference type="Pfam" id="PF12972">
    <property type="entry name" value="NAGLU_C"/>
    <property type="match status" value="1"/>
</dbReference>
<dbReference type="InterPro" id="IPR024732">
    <property type="entry name" value="NAGLU_C"/>
</dbReference>
<feature type="domain" description="Alpha-N-acetylglucosaminidase C-terminal" evidence="1">
    <location>
        <begin position="2"/>
        <end position="63"/>
    </location>
</feature>
<sequence length="69" mass="8418">MPRWELFLKFLLDSIEHHRRFNESAFSEEVFQEVERPFTFGLEKYPTEPQGDSIEISQLLYTKYKPMLF</sequence>
<evidence type="ECO:0000259" key="1">
    <source>
        <dbReference type="Pfam" id="PF12972"/>
    </source>
</evidence>
<name>A0AAQ4FFJ3_AMBAM</name>
<gene>
    <name evidence="2" type="ORF">V5799_008059</name>
</gene>
<dbReference type="Gene3D" id="1.20.120.670">
    <property type="entry name" value="N-acetyl-b-d-glucoasminidase"/>
    <property type="match status" value="1"/>
</dbReference>
<accession>A0AAQ4FFJ3</accession>
<dbReference type="AlphaFoldDB" id="A0AAQ4FFJ3"/>